<dbReference type="PRINTS" id="PR00463">
    <property type="entry name" value="EP450I"/>
</dbReference>
<dbReference type="InterPro" id="IPR036396">
    <property type="entry name" value="Cyt_P450_sf"/>
</dbReference>
<dbReference type="InterPro" id="IPR002401">
    <property type="entry name" value="Cyt_P450_E_grp-I"/>
</dbReference>
<feature type="transmembrane region" description="Helical" evidence="7">
    <location>
        <begin position="12"/>
        <end position="32"/>
    </location>
</feature>
<gene>
    <name evidence="8" type="ORF">NA57DRAFT_69670</name>
</gene>
<dbReference type="Proteomes" id="UP000799772">
    <property type="component" value="Unassembled WGS sequence"/>
</dbReference>
<name>A0A9P4I520_9PEZI</name>
<evidence type="ECO:0000256" key="1">
    <source>
        <dbReference type="ARBA" id="ARBA00001971"/>
    </source>
</evidence>
<dbReference type="SUPFAM" id="SSF48264">
    <property type="entry name" value="Cytochrome P450"/>
    <property type="match status" value="1"/>
</dbReference>
<dbReference type="PANTHER" id="PTHR24305:SF210">
    <property type="entry name" value="CYTOCHROME P450 MONOOXYGENASE ASQL-RELATED"/>
    <property type="match status" value="1"/>
</dbReference>
<accession>A0A9P4I520</accession>
<dbReference type="GO" id="GO:0005506">
    <property type="term" value="F:iron ion binding"/>
    <property type="evidence" value="ECO:0007669"/>
    <property type="project" value="InterPro"/>
</dbReference>
<keyword evidence="5 6" id="KW-0408">Iron</keyword>
<evidence type="ECO:0000256" key="2">
    <source>
        <dbReference type="ARBA" id="ARBA00010617"/>
    </source>
</evidence>
<organism evidence="8 9">
    <name type="scientific">Rhizodiscina lignyota</name>
    <dbReference type="NCBI Taxonomy" id="1504668"/>
    <lineage>
        <taxon>Eukaryota</taxon>
        <taxon>Fungi</taxon>
        <taxon>Dikarya</taxon>
        <taxon>Ascomycota</taxon>
        <taxon>Pezizomycotina</taxon>
        <taxon>Dothideomycetes</taxon>
        <taxon>Pleosporomycetidae</taxon>
        <taxon>Aulographales</taxon>
        <taxon>Rhizodiscinaceae</taxon>
        <taxon>Rhizodiscina</taxon>
    </lineage>
</organism>
<keyword evidence="4 6" id="KW-0479">Metal-binding</keyword>
<keyword evidence="7" id="KW-0472">Membrane</keyword>
<evidence type="ECO:0000313" key="9">
    <source>
        <dbReference type="Proteomes" id="UP000799772"/>
    </source>
</evidence>
<evidence type="ECO:0000256" key="7">
    <source>
        <dbReference type="SAM" id="Phobius"/>
    </source>
</evidence>
<dbReference type="GO" id="GO:0004497">
    <property type="term" value="F:monooxygenase activity"/>
    <property type="evidence" value="ECO:0007669"/>
    <property type="project" value="InterPro"/>
</dbReference>
<evidence type="ECO:0000256" key="5">
    <source>
        <dbReference type="ARBA" id="ARBA00023004"/>
    </source>
</evidence>
<dbReference type="Pfam" id="PF00067">
    <property type="entry name" value="p450"/>
    <property type="match status" value="1"/>
</dbReference>
<comment type="caution">
    <text evidence="8">The sequence shown here is derived from an EMBL/GenBank/DDBJ whole genome shotgun (WGS) entry which is preliminary data.</text>
</comment>
<evidence type="ECO:0000256" key="6">
    <source>
        <dbReference type="PIRSR" id="PIRSR602401-1"/>
    </source>
</evidence>
<dbReference type="PRINTS" id="PR00385">
    <property type="entry name" value="P450"/>
</dbReference>
<dbReference type="CDD" id="cd11058">
    <property type="entry name" value="CYP60B-like"/>
    <property type="match status" value="1"/>
</dbReference>
<dbReference type="EMBL" id="ML978144">
    <property type="protein sequence ID" value="KAF2092584.1"/>
    <property type="molecule type" value="Genomic_DNA"/>
</dbReference>
<reference evidence="8" key="1">
    <citation type="journal article" date="2020" name="Stud. Mycol.">
        <title>101 Dothideomycetes genomes: a test case for predicting lifestyles and emergence of pathogens.</title>
        <authorList>
            <person name="Haridas S."/>
            <person name="Albert R."/>
            <person name="Binder M."/>
            <person name="Bloem J."/>
            <person name="Labutti K."/>
            <person name="Salamov A."/>
            <person name="Andreopoulos B."/>
            <person name="Baker S."/>
            <person name="Barry K."/>
            <person name="Bills G."/>
            <person name="Bluhm B."/>
            <person name="Cannon C."/>
            <person name="Castanera R."/>
            <person name="Culley D."/>
            <person name="Daum C."/>
            <person name="Ezra D."/>
            <person name="Gonzalez J."/>
            <person name="Henrissat B."/>
            <person name="Kuo A."/>
            <person name="Liang C."/>
            <person name="Lipzen A."/>
            <person name="Lutzoni F."/>
            <person name="Magnuson J."/>
            <person name="Mondo S."/>
            <person name="Nolan M."/>
            <person name="Ohm R."/>
            <person name="Pangilinan J."/>
            <person name="Park H.-J."/>
            <person name="Ramirez L."/>
            <person name="Alfaro M."/>
            <person name="Sun H."/>
            <person name="Tritt A."/>
            <person name="Yoshinaga Y."/>
            <person name="Zwiers L.-H."/>
            <person name="Turgeon B."/>
            <person name="Goodwin S."/>
            <person name="Spatafora J."/>
            <person name="Crous P."/>
            <person name="Grigoriev I."/>
        </authorList>
    </citation>
    <scope>NUCLEOTIDE SEQUENCE</scope>
    <source>
        <strain evidence="8">CBS 133067</strain>
    </source>
</reference>
<keyword evidence="7" id="KW-0812">Transmembrane</keyword>
<dbReference type="GO" id="GO:0020037">
    <property type="term" value="F:heme binding"/>
    <property type="evidence" value="ECO:0007669"/>
    <property type="project" value="InterPro"/>
</dbReference>
<dbReference type="OrthoDB" id="1470350at2759"/>
<evidence type="ECO:0000313" key="8">
    <source>
        <dbReference type="EMBL" id="KAF2092584.1"/>
    </source>
</evidence>
<keyword evidence="7" id="KW-1133">Transmembrane helix</keyword>
<protein>
    <submittedName>
        <fullName evidence="8">Cytochrome P450</fullName>
    </submittedName>
</protein>
<dbReference type="AlphaFoldDB" id="A0A9P4I520"/>
<comment type="similarity">
    <text evidence="2">Belongs to the cytochrome P450 family.</text>
</comment>
<evidence type="ECO:0000256" key="3">
    <source>
        <dbReference type="ARBA" id="ARBA00022617"/>
    </source>
</evidence>
<evidence type="ECO:0000256" key="4">
    <source>
        <dbReference type="ARBA" id="ARBA00022723"/>
    </source>
</evidence>
<comment type="cofactor">
    <cofactor evidence="1 6">
        <name>heme</name>
        <dbReference type="ChEBI" id="CHEBI:30413"/>
    </cofactor>
</comment>
<dbReference type="PANTHER" id="PTHR24305">
    <property type="entry name" value="CYTOCHROME P450"/>
    <property type="match status" value="1"/>
</dbReference>
<dbReference type="Gene3D" id="1.10.630.10">
    <property type="entry name" value="Cytochrome P450"/>
    <property type="match status" value="1"/>
</dbReference>
<keyword evidence="9" id="KW-1185">Reference proteome</keyword>
<proteinExistence type="inferred from homology"/>
<dbReference type="InterPro" id="IPR001128">
    <property type="entry name" value="Cyt_P450"/>
</dbReference>
<sequence>MSRHYLHELQGFAGDALLLSFAATCLGLALLITTRSVYNIFFHPLKSYPGPKLWAASHLPRQYYDLRGTLDFKIRDLHERYGDAIRIEPDSLSYTNSHAWKDINGYGVHNLEKDPVLHNQVKKGIAQPGIIQADAPNHARIRRQLAHAFSEKALRDQEPIIVRYVDTLISQLEDVAASGEKTDILLKYTYTTVDITSELSFGTSLDVLRNDKFRPWVTIQSNMGSILMSMKFVELYPLLTPLIRWLIPKQVIQGMKENRVYVNRVVQDRIKEGAMEERRDFFSYILRNKEKDNEMTNSEMCETARTLILAGADTTKTLLSAVTFYLLTNPFWMRKVVQEVRSAFQHEGDINFVDASAKLPLMLACLDEALRLHPPGASFLFARRTSPHTTISILGHDIPPSTSVTMHPLSTFTCSANFHDPLRFHPERFLPSASEPGSPFANDDKFAFQPFFYGPRNCIGRNLAYNKMRLILARVLWKFDFSLCEESRNWDTHRIWMFWEDTPLWITLKIRQDLSTA</sequence>
<dbReference type="InterPro" id="IPR050121">
    <property type="entry name" value="Cytochrome_P450_monoxygenase"/>
</dbReference>
<keyword evidence="3 6" id="KW-0349">Heme</keyword>
<feature type="binding site" description="axial binding residue" evidence="6">
    <location>
        <position position="458"/>
    </location>
    <ligand>
        <name>heme</name>
        <dbReference type="ChEBI" id="CHEBI:30413"/>
    </ligand>
    <ligandPart>
        <name>Fe</name>
        <dbReference type="ChEBI" id="CHEBI:18248"/>
    </ligandPart>
</feature>
<dbReference type="GO" id="GO:0016705">
    <property type="term" value="F:oxidoreductase activity, acting on paired donors, with incorporation or reduction of molecular oxygen"/>
    <property type="evidence" value="ECO:0007669"/>
    <property type="project" value="InterPro"/>
</dbReference>